<name>X1GJ15_9ZZZZ</name>
<sequence>MDSLFFSSRSIFSLYIVNQNPLLQEINLPKAQSQI</sequence>
<feature type="non-terminal residue" evidence="1">
    <location>
        <position position="35"/>
    </location>
</feature>
<comment type="caution">
    <text evidence="1">The sequence shown here is derived from an EMBL/GenBank/DDBJ whole genome shotgun (WGS) entry which is preliminary data.</text>
</comment>
<reference evidence="1" key="1">
    <citation type="journal article" date="2014" name="Front. Microbiol.">
        <title>High frequency of phylogenetically diverse reductive dehalogenase-homologous genes in deep subseafloor sedimentary metagenomes.</title>
        <authorList>
            <person name="Kawai M."/>
            <person name="Futagami T."/>
            <person name="Toyoda A."/>
            <person name="Takaki Y."/>
            <person name="Nishi S."/>
            <person name="Hori S."/>
            <person name="Arai W."/>
            <person name="Tsubouchi T."/>
            <person name="Morono Y."/>
            <person name="Uchiyama I."/>
            <person name="Ito T."/>
            <person name="Fujiyama A."/>
            <person name="Inagaki F."/>
            <person name="Takami H."/>
        </authorList>
    </citation>
    <scope>NUCLEOTIDE SEQUENCE</scope>
    <source>
        <strain evidence="1">Expedition CK06-06</strain>
    </source>
</reference>
<protein>
    <submittedName>
        <fullName evidence="1">Uncharacterized protein</fullName>
    </submittedName>
</protein>
<evidence type="ECO:0000313" key="1">
    <source>
        <dbReference type="EMBL" id="GAH44845.1"/>
    </source>
</evidence>
<accession>X1GJ15</accession>
<dbReference type="EMBL" id="BARU01006071">
    <property type="protein sequence ID" value="GAH44845.1"/>
    <property type="molecule type" value="Genomic_DNA"/>
</dbReference>
<dbReference type="AlphaFoldDB" id="X1GJ15"/>
<organism evidence="1">
    <name type="scientific">marine sediment metagenome</name>
    <dbReference type="NCBI Taxonomy" id="412755"/>
    <lineage>
        <taxon>unclassified sequences</taxon>
        <taxon>metagenomes</taxon>
        <taxon>ecological metagenomes</taxon>
    </lineage>
</organism>
<gene>
    <name evidence="1" type="ORF">S03H2_11929</name>
</gene>
<proteinExistence type="predicted"/>